<evidence type="ECO:0000259" key="5">
    <source>
        <dbReference type="PROSITE" id="PS50931"/>
    </source>
</evidence>
<dbReference type="SUPFAM" id="SSF53850">
    <property type="entry name" value="Periplasmic binding protein-like II"/>
    <property type="match status" value="1"/>
</dbReference>
<dbReference type="Gene3D" id="1.10.10.10">
    <property type="entry name" value="Winged helix-like DNA-binding domain superfamily/Winged helix DNA-binding domain"/>
    <property type="match status" value="1"/>
</dbReference>
<comment type="similarity">
    <text evidence="1">Belongs to the LysR transcriptional regulatory family.</text>
</comment>
<dbReference type="PROSITE" id="PS50931">
    <property type="entry name" value="HTH_LYSR"/>
    <property type="match status" value="1"/>
</dbReference>
<sequence length="297" mass="32307">MLDHLRAMAVFSAVAEAGSFRAAAGRLGISPSVVSHHVTALERHLDTPLIYRSTRRLSLTDAGRRLAVSAQAMVRAAEEGYQAIGHEAESPSGMLRVTAPAVFQYALFVKRVAEFMKQHPKVEISVNFSDRWRNLVEEGLDLAFRIGPLRDSSLKARKLVDGRQFLCASPSYLKVRPVPKTPADLDELEMIGFAGRSYTIGRTGKGGKGGKAQHRLRMPGRLVVDSGFAAMRLAEEGCGATVLPDFLARAPLEAGRLVEVLPGWTVPGFGIYAVWPDNPGTNTLRALFVDFIAQIGK</sequence>
<dbReference type="CDD" id="cd08422">
    <property type="entry name" value="PBP2_CrgA_like"/>
    <property type="match status" value="1"/>
</dbReference>
<evidence type="ECO:0000313" key="7">
    <source>
        <dbReference type="Proteomes" id="UP001148313"/>
    </source>
</evidence>
<dbReference type="SUPFAM" id="SSF46785">
    <property type="entry name" value="Winged helix' DNA-binding domain"/>
    <property type="match status" value="1"/>
</dbReference>
<dbReference type="PANTHER" id="PTHR30537">
    <property type="entry name" value="HTH-TYPE TRANSCRIPTIONAL REGULATOR"/>
    <property type="match status" value="1"/>
</dbReference>
<protein>
    <submittedName>
        <fullName evidence="6">LysR family transcriptional regulator</fullName>
    </submittedName>
</protein>
<keyword evidence="3" id="KW-0238">DNA-binding</keyword>
<gene>
    <name evidence="6" type="ORF">OOZ53_05340</name>
</gene>
<dbReference type="Proteomes" id="UP001148313">
    <property type="component" value="Unassembled WGS sequence"/>
</dbReference>
<comment type="caution">
    <text evidence="6">The sequence shown here is derived from an EMBL/GenBank/DDBJ whole genome shotgun (WGS) entry which is preliminary data.</text>
</comment>
<evidence type="ECO:0000256" key="4">
    <source>
        <dbReference type="ARBA" id="ARBA00023163"/>
    </source>
</evidence>
<proteinExistence type="inferred from homology"/>
<dbReference type="InterPro" id="IPR058163">
    <property type="entry name" value="LysR-type_TF_proteobact-type"/>
</dbReference>
<evidence type="ECO:0000256" key="3">
    <source>
        <dbReference type="ARBA" id="ARBA00023125"/>
    </source>
</evidence>
<dbReference type="EMBL" id="JAPJZH010000003">
    <property type="protein sequence ID" value="MDA4844762.1"/>
    <property type="molecule type" value="Genomic_DNA"/>
</dbReference>
<dbReference type="PANTHER" id="PTHR30537:SF5">
    <property type="entry name" value="HTH-TYPE TRANSCRIPTIONAL ACTIVATOR TTDR-RELATED"/>
    <property type="match status" value="1"/>
</dbReference>
<dbReference type="InterPro" id="IPR005119">
    <property type="entry name" value="LysR_subst-bd"/>
</dbReference>
<dbReference type="Pfam" id="PF00126">
    <property type="entry name" value="HTH_1"/>
    <property type="match status" value="1"/>
</dbReference>
<dbReference type="RefSeq" id="WP_271088300.1">
    <property type="nucleotide sequence ID" value="NZ_JAPJZH010000003.1"/>
</dbReference>
<keyword evidence="4" id="KW-0804">Transcription</keyword>
<evidence type="ECO:0000313" key="6">
    <source>
        <dbReference type="EMBL" id="MDA4844762.1"/>
    </source>
</evidence>
<evidence type="ECO:0000256" key="1">
    <source>
        <dbReference type="ARBA" id="ARBA00009437"/>
    </source>
</evidence>
<organism evidence="6 7">
    <name type="scientific">Hoeflea poritis</name>
    <dbReference type="NCBI Taxonomy" id="2993659"/>
    <lineage>
        <taxon>Bacteria</taxon>
        <taxon>Pseudomonadati</taxon>
        <taxon>Pseudomonadota</taxon>
        <taxon>Alphaproteobacteria</taxon>
        <taxon>Hyphomicrobiales</taxon>
        <taxon>Rhizobiaceae</taxon>
        <taxon>Hoeflea</taxon>
    </lineage>
</organism>
<keyword evidence="7" id="KW-1185">Reference proteome</keyword>
<reference evidence="6" key="1">
    <citation type="submission" date="2022-11" db="EMBL/GenBank/DDBJ databases">
        <title>Hoeflea poritis sp. nov., isolated from scleractinian coral Porites lutea.</title>
        <authorList>
            <person name="Zhang G."/>
            <person name="Wei Q."/>
            <person name="Cai L."/>
        </authorList>
    </citation>
    <scope>NUCLEOTIDE SEQUENCE</scope>
    <source>
        <strain evidence="6">E7-10</strain>
    </source>
</reference>
<dbReference type="InterPro" id="IPR036390">
    <property type="entry name" value="WH_DNA-bd_sf"/>
</dbReference>
<accession>A0ABT4VKX7</accession>
<evidence type="ECO:0000256" key="2">
    <source>
        <dbReference type="ARBA" id="ARBA00023015"/>
    </source>
</evidence>
<dbReference type="Gene3D" id="3.40.190.290">
    <property type="match status" value="1"/>
</dbReference>
<dbReference type="InterPro" id="IPR000847">
    <property type="entry name" value="LysR_HTH_N"/>
</dbReference>
<dbReference type="Pfam" id="PF03466">
    <property type="entry name" value="LysR_substrate"/>
    <property type="match status" value="1"/>
</dbReference>
<dbReference type="InterPro" id="IPR036388">
    <property type="entry name" value="WH-like_DNA-bd_sf"/>
</dbReference>
<feature type="domain" description="HTH lysR-type" evidence="5">
    <location>
        <begin position="1"/>
        <end position="60"/>
    </location>
</feature>
<name>A0ABT4VKX7_9HYPH</name>
<keyword evidence="2" id="KW-0805">Transcription regulation</keyword>